<dbReference type="VEuPathDB" id="ToxoDB:NCLIV_002210"/>
<feature type="region of interest" description="Disordered" evidence="9">
    <location>
        <begin position="1547"/>
        <end position="1599"/>
    </location>
</feature>
<dbReference type="PROSITE" id="PS50280">
    <property type="entry name" value="SET"/>
    <property type="match status" value="1"/>
</dbReference>
<feature type="compositionally biased region" description="Low complexity" evidence="9">
    <location>
        <begin position="3070"/>
        <end position="3093"/>
    </location>
</feature>
<evidence type="ECO:0000256" key="1">
    <source>
        <dbReference type="ARBA" id="ARBA00004123"/>
    </source>
</evidence>
<feature type="compositionally biased region" description="Basic and acidic residues" evidence="9">
    <location>
        <begin position="4850"/>
        <end position="4866"/>
    </location>
</feature>
<dbReference type="OrthoDB" id="354432at2759"/>
<feature type="compositionally biased region" description="Low complexity" evidence="9">
    <location>
        <begin position="1965"/>
        <end position="2006"/>
    </location>
</feature>
<feature type="region of interest" description="Disordered" evidence="9">
    <location>
        <begin position="1755"/>
        <end position="1779"/>
    </location>
</feature>
<feature type="compositionally biased region" description="Basic and acidic residues" evidence="9">
    <location>
        <begin position="4453"/>
        <end position="4477"/>
    </location>
</feature>
<feature type="region of interest" description="Disordered" evidence="9">
    <location>
        <begin position="4605"/>
        <end position="4667"/>
    </location>
</feature>
<feature type="compositionally biased region" description="Low complexity" evidence="9">
    <location>
        <begin position="983"/>
        <end position="1001"/>
    </location>
</feature>
<dbReference type="InterPro" id="IPR050777">
    <property type="entry name" value="SET2_Histone-Lys_MeTrsfase"/>
</dbReference>
<dbReference type="GO" id="GO:0005634">
    <property type="term" value="C:nucleus"/>
    <property type="evidence" value="ECO:0007669"/>
    <property type="project" value="UniProtKB-SubCell"/>
</dbReference>
<dbReference type="EMBL" id="FR823380">
    <property type="protein sequence ID" value="CBZ49734.1"/>
    <property type="molecule type" value="Genomic_DNA"/>
</dbReference>
<feature type="compositionally biased region" description="Basic and acidic residues" evidence="9">
    <location>
        <begin position="775"/>
        <end position="793"/>
    </location>
</feature>
<feature type="region of interest" description="Disordered" evidence="9">
    <location>
        <begin position="3284"/>
        <end position="3389"/>
    </location>
</feature>
<feature type="compositionally biased region" description="Gly residues" evidence="9">
    <location>
        <begin position="2903"/>
        <end position="2918"/>
    </location>
</feature>
<feature type="compositionally biased region" description="Pro residues" evidence="9">
    <location>
        <begin position="42"/>
        <end position="54"/>
    </location>
</feature>
<reference evidence="11" key="2">
    <citation type="submission" date="2011-03" db="EMBL/GenBank/DDBJ databases">
        <title>Comparative genomics and transcriptomics of Neospora caninum and Toxoplasma gondii.</title>
        <authorList>
            <person name="Reid A.J."/>
            <person name="Sohal A."/>
            <person name="Harris D."/>
            <person name="Quail M."/>
            <person name="Sanders M."/>
            <person name="Berriman M."/>
            <person name="Wastling J.M."/>
            <person name="Pain A."/>
        </authorList>
    </citation>
    <scope>NUCLEOTIDE SEQUENCE</scope>
    <source>
        <strain evidence="11">Liverpool</strain>
    </source>
</reference>
<feature type="compositionally biased region" description="Basic and acidic residues" evidence="9">
    <location>
        <begin position="889"/>
        <end position="908"/>
    </location>
</feature>
<dbReference type="GO" id="GO:0005694">
    <property type="term" value="C:chromosome"/>
    <property type="evidence" value="ECO:0007669"/>
    <property type="project" value="UniProtKB-SubCell"/>
</dbReference>
<keyword evidence="4" id="KW-0489">Methyltransferase</keyword>
<feature type="compositionally biased region" description="Basic and acidic residues" evidence="9">
    <location>
        <begin position="3169"/>
        <end position="3180"/>
    </location>
</feature>
<feature type="region of interest" description="Disordered" evidence="9">
    <location>
        <begin position="4304"/>
        <end position="4477"/>
    </location>
</feature>
<feature type="compositionally biased region" description="Basic and acidic residues" evidence="9">
    <location>
        <begin position="647"/>
        <end position="665"/>
    </location>
</feature>
<sequence length="5146" mass="554047">MAPGKAHRGAFSQERNASSHSRAERRDDEETRKTPGGSPARGRPPPSRVEPLPPGQLQQPTVSLATRASSQRRGSSRSEGEREIARKRHEASGRPASPDAGAKGENRVHDVEERLSRTLLNCRSSRRLASKTCSSSFPETSCHFPSPRLSSPSSHRLTRLAPGTGCRLAARANARVSVQAVSSERGADGDCLPPQLHSEKKGKSPGRQIVLLSDKAPKRASTRFTFRHSTVSRKSRFSSSVPRPSSPQSASPSTSLRPSGLAIPQRLPLPWTSPPSPSSASSVAPSSPSSSSASSMHSSAVPSSASRSASSVNFSPRTSAPGLPSSLSDFLASLDSEEKRSAALLMQELVEARQRRTEAERRVEEARRQQQVLRARAGRLVGSIDEKLRTRFLSLLASPPCAVSDGAIAGASPFVNEEKDVEETPRKATAASRLAKIAATRPCGVAERRISGGEQEETDEAQRGDGKPEKGQEKRSCRRREGEGADPRRDIAPLDRCPSASRERDNPRNTPRHAEERRRVKGRRNAETNLENKEDEDSALPSPGDGFEGEAPRESAVVRRKHRENHHVTNTRLPFFSPSRVSSFSPVSSVSCRVSSCGRRPDSQRRPTPGSERPARKCSDHAGASPDHAKPAHAKQPFFSRKRVLPHAKEESDLLEPRASREQLTKKRRRIAAPAEREEAEAGDGAAEAGDEAAARDEKKDRGHNSKSGRRLSFVVDSSASRRFTRSTLAAGEKEVVSDTERPRPWGRPKEDFFSLSPFQALSDQNQVARFQLRSAEKDSLKPHKQARMETRRQGLAGAREGEGEDEGTNPEEKNLAKKRPSLRFPCGAEKRVKAATVSSLLPEKGSEKEATKNGQTDAAVSPVLDSRKTESSAARGEADGDVSVPLHKAKEENAREKGRDEDAEKDKETVYLSRLRARSSCLRDPHARWVARWLQELYRWDEEVEDSDTETSTWRRALSSSLGPPSLQESEQEKPSSRRSCRLAARSASPSARSSLSPVSPLLPGGDVGALFLLAVSAEGERHPGGQQMLSLLKRFSSAAVFLGNDAPRTPLLDKQLRGSKRGELVSLLVPAGGAKAQRGEGRTREGDGEENEEAERWKMCFSLLLAAAALPAISLRGTHRLADQQHVIRFLQIAEKHVFSSLRPGLASPVGLHGESEAPSLQGLASVKYTGASKAKRETAERETKEEATQDRKVLAGSRQLHLKKEKDNGALRHLFCVTEMTAQEMQARLADVNWQAKLPPLPLATNGCSCCCCFNTPQFSAVSSSGSSSTSLSTSTSLSASTSLSTSTALSTSTSLSASTSLSTSTGLSTSTSLSSSSSSCSSSSSSSFSSSLSSASSVASLEKVCAATLQLEKPSPLGGPCAGEGASGGKRESIAAASLNRVSSCFDLAPSRLEDVSRPQASKDASSGTARASHAQVVAFRVMEAARRILATAYRSRQGEAEREIGETADNEEAGRPTGGGAAKGTEGGEGEREETPSASLSSSAFVPASTPRGGESLGVAIAKEDQVRSAELAKQRLLGLRVLFPLLKNRAVSMCIRYLEQTQGKPQHAGKRDPHQGQGGTGKEEGVEQRTHAEEMGGRACRGLGDRDERDRKSRVEGPLKGVWRETWLDGKHVWMVDSELRGQGDGDKEALATLKPREGWRGTERDPCITCFHPDHVGGDTAALLAAVLLRLLLLVAWDTSGHTQPSDRPALAVSSCLSASSSSSSSSPLSSSFSSSPSLAPSFPASSLAPTAVCSSIAVAPHSAKPLASSLARQPPKSVLPSGAERARRPHAQRSTECMRFFCQASLERVEARLRTAERLAEAEKRLRELPVWKQFPQVDVDVAISATAGREAESLLSCPCCCCSLSRLSSSLPLPFRLASRSTSRSSPSPLSSSQPLSSDPQSSSSSSPHSSSSSSPHFSSSSSPQSSSSHACCCEADQSQSPSALCQCCCCRLSRLPAEEKQAAGTGHSSVDVRTPSSRISPFSSLSPVSSPLSSSLSSSSSPPSAPSVSGPSSDSASTAVWASPSLVAAAPSPASSTGDRPLWSLRVSRASISCVHEQHAACLSLWEETDAEKGPEGLAAPKALEGGDKTEGKREEREALRHFVFASQAPASLVALLRRKARRREARAREEKRRKETAAGGETIEGDRDRATAPQPPQPVQGEAGQGEGGDGAEGRSLENATRPVAPLCVDEDQHRMELALLAAATLFMSLDFSPRSSPSGTPARAEVEGRAREKDGDSLWVSLRLRLFASRLKHRQREPLLALAQAARIGAKKCPASHALESDEGRGQVVPRQKLKHLTAPRLSLFLQEWNSVVAVASPSSLPPAPLSPACAPSGGALASFPSAFALFLKRLADSQGEEERRRATALRETERDMERLGAAVREVLRRPPLHPRKWIEEKWTDNRSTDKTEKRRALYLLRWTFSVCSHEQSFEALARQALGLAHSAQIKNGESEAGGEKPEAMDAHVRRDRKAGGAETEEDGFDLELACKFPLICTLCGKVSFPLACRNSVDVHLLHLLKRHCRLAPLWVLFLDIRAVPFSTRPLFLQVVSTRLDKKPSVGAAPPGKARGKRGDGADGQGGSEGRREREKGDRREKRRAPAAEDASGPEKTRRTSERDGTRPGAAPRASLLTRRLLESLLFPPSAKRLETALAHVKDALAKQRCVSAAAALLRLLLSEETEQYLSAASAASSGSSCAFSLSKATEQPLSRVMSALLKCVLEAKLPGSGTTVHLLHLAFCAGAQESGKAGPTRFFRLLPREDQAVLRALAVSPLHRKQLFPAPDEELSRTSAQHLQPATTPKRSAFLPRAPPPPTLPSAFFFSSVSPALPLGVRGKPFGLSLASSSRVVPPGETDRRRGRACAAASPLAFGASPLFDASLPFRPDRRRKPPLRVNQLCNEEYEIYEDMQPGSSSPGGGGAALPSRGGGVDSPKAPETSAAALSRPLASPSPLPAAFSPLVSSSLLLPSLARRGEPGAEAHASLLARFSPKATASENGRRFLLQFLPVFRSSKMLLPSVVRASLAGCTCGRRAGDDRAETARGLGSDRGLRAWRGQGRRRLAGEPQVFDAPEEITLQVVWPSGSSSRSSSLSRASSFSSLSPRISTGDSASPRNGGGAPAEKENATRFANERKREDEGERDMAGSDEAAQEETEGGEKTRGEKTQNQQNPEGQKGTGDGVEQGKTEDARETELADTGSGGRRCRRDASGITEGHVASRMSSLTRQIGRARSDGNVCVSNPFHQEEVRRETRKREGKRGRTAFSPFELLYRSQNCRFAIHDLYETGGAAVLAPAQGLRSPLRSRSSRDDLLQRRDSVPGNGSAQDRLSAPKKATEPEATAASPHLPSLSPASSRLLSRNACGPREEQRETESDIDEERYRGRDGESGGYETQRKAGGEVRHLSASSRDLGCEVFAREERKTGQKVRPSDFPYMRATRFSWYEVFALTPLRLRSTGTDASSLFSLTTRRLAKTNPRLRADSSLSSRVSSVSGVGVGPVAKENGPGTSTSPASSPRLPPSFFPSFLPRSSSPGSPSRLAASASFSSFSPPSSHPLSSLLPCASGSRAASPASSQTGLSPAPVEGAHNSSAVASTALRGTAEHTRGDTQEAETVSCSPRRHLIVLRPSPSQFATSAALPPYPSRENRKGEPIQNAPLSGRGERLTQKMVLGESDMFVLTGSPGVHLTQIHHRQDAPRGDPSLSPWSSSLLSTVETSASVWGQGLLEMTPSLLPDSLLFVSFPVSLRWETETGDEGERARAVCVSAREAEKDRPEGAGRAETECAADRPALPCGAELEEKSSVGRELRRTLQRRNWRKASPFFRRFLGFATSHSSRLSFIFQESICSAGPSRTWNGGEGGETQDENEDGDERPKPMGQQVAVSRSPGRGATQKRGGDKEALGEDNRAEIRRTTARRGDGELGVRRFKENRKIKERWHFSAAQAGAVAALCFQIWMPLFCEAAQLLLGADPDEGGASVPEDDDLEAKRRHFGAERDEEGRCLSSSPARRDRDVTAREHDADLQSSSRMQRSAAHFTAIRAEGEEDDLDNQGESETLAESEHKREATSSLCASQDSARFASPSPLPCSSGASCSSSDFSSHDGFAQAEAGSTADCGREETRTVSDLGRDRLTALRQLLEIVELEMQFACSDDELRGETERGEWEEEGEERGKVGGGNAGGESASGREEARNNRVSRRGCAKKREFAASTLSACLSLERKKPARLASPSATHRLEAEEEREARLREERRGERQDSSRASEERQKASSGRSRGAGVSPVSSDSSLSLSVAVSPLPAAVATVAELVFARLLAVFFAFLQQEEEHRERERAKEAQREPFDQHVLSPTVAPHSSSAGVTSTSERSKRERGAWTAAEDEELEANRGSEREGKRRRHTCAAAEERVRGDHARERGAWRCPTAGPDSQGEDGRERGETGVRRQEEASGRDTRKETLGETADDAWDAAAGSTESHSGTLNRTREEGRAALKDAREEREDEGKGFPEARRVERAQCALANVVLPSPSIARECVAFGGFGRLPDDTRTGLHFQLTPFFARVQRGMPLLFRHQLQRSGLRQHDLVDLFASYPSLPASALSLSVAPVGSSASESLRSSVSPDRSSLSSLSPSLSPFLPALARGAEKRDARDGAEDERRRAKGRREEKEDERSGKRDEKTDLRPEEKEDESTNREKKEELDWTRVDMFAWDLMAENDLAWPESAKAPPKDLKPRASPSSSSSSSFSASPSVGGASADRSAGESAPEAASVAGDLKTKRRRRQSLVVKKKARVLRGVGSAASSQFETLGALARVRDSQSRQPPARALAVSGRNCAFPPRALSRGAERRASGRAVLVTASRGILKKKPQTVPASPPAAPGPVCAPREETERRKGTAGRDARPTASSRVHQVDVSSGSVPGKKKDPSPSSVFAGSSRDAAPLVGSSSCRLLAAQWQTADPALLAQAAERMQERNLSAFHGLLLGEDGRLPESAELQLKRNELFFALESQDRLTRTANLLEATAARSGARTPPFVVRTKLLKLGKSRVHGWGVFAAEPIYKDEFVIEYSAVVVSEAMANFREWQYMQSMGGSTYLFKLRNSTIVDATQSGAVTRFINHSCRPNCQTRDLSGGSDDDNRHCHVGIFALRDIAIGEELFYNYSLSEGALGHEACYCGAEGCKGVM</sequence>
<feature type="compositionally biased region" description="Basic and acidic residues" evidence="9">
    <location>
        <begin position="2075"/>
        <end position="2086"/>
    </location>
</feature>
<feature type="compositionally biased region" description="Low complexity" evidence="9">
    <location>
        <begin position="278"/>
        <end position="312"/>
    </location>
</feature>
<reference evidence="12" key="4">
    <citation type="journal article" date="2015" name="PLoS ONE">
        <title>Comprehensive Evaluation of Toxoplasma gondii VEG and Neospora caninum LIV Genomes with Tachyzoite Stage Transcriptome and Proteome Defines Novel Transcript Features.</title>
        <authorList>
            <person name="Ramaprasad A."/>
            <person name="Mourier T."/>
            <person name="Naeem R."/>
            <person name="Malas T.B."/>
            <person name="Moussa E."/>
            <person name="Panigrahi A."/>
            <person name="Vermont S.J."/>
            <person name="Otto T.D."/>
            <person name="Wastling J."/>
            <person name="Pain A."/>
        </authorList>
    </citation>
    <scope>NUCLEOTIDE SEQUENCE</scope>
    <source>
        <strain evidence="12">Liverpool</strain>
    </source>
</reference>
<feature type="compositionally biased region" description="Basic and acidic residues" evidence="9">
    <location>
        <begin position="102"/>
        <end position="112"/>
    </location>
</feature>
<feature type="compositionally biased region" description="Basic and acidic residues" evidence="9">
    <location>
        <begin position="3108"/>
        <end position="3131"/>
    </location>
</feature>
<feature type="compositionally biased region" description="Polar residues" evidence="9">
    <location>
        <begin position="959"/>
        <end position="970"/>
    </location>
</feature>
<evidence type="ECO:0000256" key="4">
    <source>
        <dbReference type="ARBA" id="ARBA00022603"/>
    </source>
</evidence>
<feature type="region of interest" description="Disordered" evidence="9">
    <location>
        <begin position="2116"/>
        <end position="2170"/>
    </location>
</feature>
<feature type="compositionally biased region" description="Basic and acidic residues" evidence="9">
    <location>
        <begin position="4133"/>
        <end position="4142"/>
    </location>
</feature>
<feature type="compositionally biased region" description="Polar residues" evidence="9">
    <location>
        <begin position="716"/>
        <end position="728"/>
    </location>
</feature>
<dbReference type="OMA" id="ANFREWQ"/>
<dbReference type="eggNOG" id="KOG1080">
    <property type="taxonomic scope" value="Eukaryota"/>
</dbReference>
<feature type="compositionally biased region" description="Low complexity" evidence="9">
    <location>
        <begin position="237"/>
        <end position="257"/>
    </location>
</feature>
<dbReference type="SMART" id="SM00317">
    <property type="entry name" value="SET"/>
    <property type="match status" value="1"/>
</dbReference>
<feature type="region of interest" description="Disordered" evidence="9">
    <location>
        <begin position="3462"/>
        <end position="3645"/>
    </location>
</feature>
<feature type="compositionally biased region" description="Basic and acidic residues" evidence="9">
    <location>
        <begin position="3989"/>
        <end position="4003"/>
    </location>
</feature>
<feature type="compositionally biased region" description="Low complexity" evidence="9">
    <location>
        <begin position="4702"/>
        <end position="4723"/>
    </location>
</feature>
<keyword evidence="3" id="KW-0158">Chromosome</keyword>
<feature type="region of interest" description="Disordered" evidence="9">
    <location>
        <begin position="1398"/>
        <end position="1418"/>
    </location>
</feature>
<dbReference type="SUPFAM" id="SSF82199">
    <property type="entry name" value="SET domain"/>
    <property type="match status" value="1"/>
</dbReference>
<feature type="compositionally biased region" description="Basic and acidic residues" evidence="9">
    <location>
        <begin position="3292"/>
        <end position="3303"/>
    </location>
</feature>
<feature type="region of interest" description="Disordered" evidence="9">
    <location>
        <begin position="2831"/>
        <end position="2850"/>
    </location>
</feature>
<feature type="compositionally biased region" description="Basic and acidic residues" evidence="9">
    <location>
        <begin position="1589"/>
        <end position="1599"/>
    </location>
</feature>
<feature type="compositionally biased region" description="Basic and acidic residues" evidence="9">
    <location>
        <begin position="4212"/>
        <end position="4244"/>
    </location>
</feature>
<feature type="compositionally biased region" description="Low complexity" evidence="9">
    <location>
        <begin position="145"/>
        <end position="155"/>
    </location>
</feature>
<feature type="region of interest" description="Disordered" evidence="9">
    <location>
        <begin position="2546"/>
        <end position="2618"/>
    </location>
</feature>
<evidence type="ECO:0000313" key="13">
    <source>
        <dbReference type="Proteomes" id="UP000007494"/>
    </source>
</evidence>
<feature type="compositionally biased region" description="Low complexity" evidence="9">
    <location>
        <begin position="4061"/>
        <end position="4085"/>
    </location>
</feature>
<feature type="region of interest" description="Disordered" evidence="9">
    <location>
        <begin position="1"/>
        <end position="112"/>
    </location>
</feature>
<gene>
    <name evidence="12" type="ORF">BN1204_002210</name>
    <name evidence="11" type="ORF">NCLIV_002210</name>
</gene>
<feature type="compositionally biased region" description="Basic and acidic residues" evidence="9">
    <location>
        <begin position="1567"/>
        <end position="1582"/>
    </location>
</feature>
<dbReference type="EMBL" id="LN714474">
    <property type="protein sequence ID" value="CEL64318.1"/>
    <property type="molecule type" value="Genomic_DNA"/>
</dbReference>
<feature type="region of interest" description="Disordered" evidence="9">
    <location>
        <begin position="4202"/>
        <end position="4261"/>
    </location>
</feature>
<feature type="region of interest" description="Disordered" evidence="9">
    <location>
        <begin position="183"/>
        <end position="322"/>
    </location>
</feature>
<comment type="subcellular location">
    <subcellularLocation>
        <location evidence="2">Chromosome</location>
    </subcellularLocation>
    <subcellularLocation>
        <location evidence="1">Nucleus</location>
    </subcellularLocation>
</comment>
<keyword evidence="7" id="KW-0539">Nucleus</keyword>
<dbReference type="CDD" id="cd10519">
    <property type="entry name" value="SET_EZH"/>
    <property type="match status" value="1"/>
</dbReference>
<feature type="compositionally biased region" description="Polar residues" evidence="9">
    <location>
        <begin position="1403"/>
        <end position="1414"/>
    </location>
</feature>
<feature type="compositionally biased region" description="Basic and acidic residues" evidence="9">
    <location>
        <begin position="2117"/>
        <end position="2127"/>
    </location>
</feature>
<feature type="compositionally biased region" description="Basic and acidic residues" evidence="9">
    <location>
        <begin position="732"/>
        <end position="752"/>
    </location>
</feature>
<dbReference type="PANTHER" id="PTHR22884">
    <property type="entry name" value="SET DOMAIN PROTEINS"/>
    <property type="match status" value="1"/>
</dbReference>
<feature type="region of interest" description="Disordered" evidence="9">
    <location>
        <begin position="946"/>
        <end position="1001"/>
    </location>
</feature>
<feature type="compositionally biased region" description="Low complexity" evidence="9">
    <location>
        <begin position="4245"/>
        <end position="4261"/>
    </location>
</feature>
<feature type="compositionally biased region" description="Basic and acidic residues" evidence="9">
    <location>
        <begin position="4357"/>
        <end position="4366"/>
    </location>
</feature>
<feature type="compositionally biased region" description="Basic and acidic residues" evidence="9">
    <location>
        <begin position="4611"/>
        <end position="4667"/>
    </location>
</feature>
<feature type="compositionally biased region" description="Acidic residues" evidence="9">
    <location>
        <begin position="3844"/>
        <end position="3853"/>
    </location>
</feature>
<evidence type="ECO:0000256" key="5">
    <source>
        <dbReference type="ARBA" id="ARBA00022679"/>
    </source>
</evidence>
<feature type="compositionally biased region" description="Basic residues" evidence="9">
    <location>
        <begin position="4743"/>
        <end position="4755"/>
    </location>
</feature>
<keyword evidence="5" id="KW-0808">Transferase</keyword>
<feature type="region of interest" description="Disordered" evidence="9">
    <location>
        <begin position="1302"/>
        <end position="1328"/>
    </location>
</feature>
<keyword evidence="6" id="KW-0949">S-adenosyl-L-methionine</keyword>
<evidence type="ECO:0000256" key="6">
    <source>
        <dbReference type="ARBA" id="ARBA00022691"/>
    </source>
</evidence>
<feature type="compositionally biased region" description="Basic and acidic residues" evidence="9">
    <location>
        <begin position="2446"/>
        <end position="2457"/>
    </location>
</feature>
<evidence type="ECO:0000256" key="3">
    <source>
        <dbReference type="ARBA" id="ARBA00022454"/>
    </source>
</evidence>
<feature type="region of interest" description="Disordered" evidence="9">
    <location>
        <begin position="3069"/>
        <end position="3206"/>
    </location>
</feature>
<evidence type="ECO:0000313" key="12">
    <source>
        <dbReference type="EMBL" id="CEL64318.1"/>
    </source>
</evidence>
<feature type="region of interest" description="Disordered" evidence="9">
    <location>
        <begin position="2896"/>
        <end position="2936"/>
    </location>
</feature>
<accession>F0V7P3</accession>
<feature type="compositionally biased region" description="Basic and acidic residues" evidence="9">
    <location>
        <begin position="1441"/>
        <end position="1450"/>
    </location>
</feature>
<dbReference type="InParanoid" id="F0V7P3"/>
<dbReference type="GO" id="GO:0008168">
    <property type="term" value="F:methyltransferase activity"/>
    <property type="evidence" value="ECO:0007669"/>
    <property type="project" value="UniProtKB-KW"/>
</dbReference>
<evidence type="ECO:0000256" key="9">
    <source>
        <dbReference type="SAM" id="MobiDB-lite"/>
    </source>
</evidence>
<keyword evidence="8" id="KW-0175">Coiled coil</keyword>
<feature type="region of interest" description="Disordered" evidence="9">
    <location>
        <begin position="1440"/>
        <end position="1499"/>
    </location>
</feature>
<dbReference type="Gene3D" id="2.170.270.10">
    <property type="entry name" value="SET domain"/>
    <property type="match status" value="1"/>
</dbReference>
<proteinExistence type="predicted"/>
<dbReference type="Proteomes" id="UP000007494">
    <property type="component" value="Chromosome Ia"/>
</dbReference>
<keyword evidence="13" id="KW-1185">Reference proteome</keyword>
<feature type="region of interest" description="Disordered" evidence="9">
    <location>
        <begin position="2062"/>
        <end position="2086"/>
    </location>
</feature>
<feature type="compositionally biased region" description="Basic and acidic residues" evidence="9">
    <location>
        <begin position="2573"/>
        <end position="2610"/>
    </location>
</feature>
<feature type="compositionally biased region" description="Low complexity" evidence="9">
    <location>
        <begin position="3467"/>
        <end position="3500"/>
    </location>
</feature>
<feature type="region of interest" description="Disordered" evidence="9">
    <location>
        <begin position="4688"/>
        <end position="4755"/>
    </location>
</feature>
<feature type="compositionally biased region" description="Polar residues" evidence="9">
    <location>
        <begin position="4443"/>
        <end position="4452"/>
    </location>
</feature>
<feature type="compositionally biased region" description="Gly residues" evidence="9">
    <location>
        <begin position="1461"/>
        <end position="1472"/>
    </location>
</feature>
<feature type="region of interest" description="Disordered" evidence="9">
    <location>
        <begin position="4580"/>
        <end position="4599"/>
    </location>
</feature>
<feature type="compositionally biased region" description="Acidic residues" evidence="9">
    <location>
        <begin position="4024"/>
        <end position="4039"/>
    </location>
</feature>
<feature type="compositionally biased region" description="Low complexity" evidence="9">
    <location>
        <begin position="2927"/>
        <end position="2936"/>
    </location>
</feature>
<feature type="compositionally biased region" description="Basic and acidic residues" evidence="9">
    <location>
        <begin position="3877"/>
        <end position="3898"/>
    </location>
</feature>
<reference evidence="11" key="1">
    <citation type="submission" date="2011-02" db="EMBL/GenBank/DDBJ databases">
        <authorList>
            <person name="Aslett M."/>
        </authorList>
    </citation>
    <scope>NUCLEOTIDE SEQUENCE</scope>
    <source>
        <strain evidence="11">Liverpool</strain>
    </source>
</reference>
<feature type="compositionally biased region" description="Polar residues" evidence="9">
    <location>
        <begin position="4048"/>
        <end position="4057"/>
    </location>
</feature>
<feature type="compositionally biased region" description="Low complexity" evidence="9">
    <location>
        <begin position="574"/>
        <end position="598"/>
    </location>
</feature>
<feature type="region of interest" description="Disordered" evidence="9">
    <location>
        <begin position="445"/>
        <end position="752"/>
    </location>
</feature>
<feature type="compositionally biased region" description="Polar residues" evidence="9">
    <location>
        <begin position="4327"/>
        <end position="4338"/>
    </location>
</feature>
<feature type="compositionally biased region" description="Basic and acidic residues" evidence="9">
    <location>
        <begin position="4304"/>
        <end position="4317"/>
    </location>
</feature>
<feature type="compositionally biased region" description="Basic and acidic residues" evidence="9">
    <location>
        <begin position="3350"/>
        <end position="3388"/>
    </location>
</feature>
<feature type="domain" description="SET" evidence="10">
    <location>
        <begin position="5002"/>
        <end position="5124"/>
    </location>
</feature>
<feature type="region of interest" description="Disordered" evidence="9">
    <location>
        <begin position="1951"/>
        <end position="2006"/>
    </location>
</feature>
<feature type="compositionally biased region" description="Polar residues" evidence="9">
    <location>
        <begin position="56"/>
        <end position="66"/>
    </location>
</feature>
<feature type="region of interest" description="Disordered" evidence="9">
    <location>
        <begin position="4779"/>
        <end position="4902"/>
    </location>
</feature>
<feature type="compositionally biased region" description="Basic and acidic residues" evidence="9">
    <location>
        <begin position="21"/>
        <end position="33"/>
    </location>
</feature>
<feature type="region of interest" description="Disordered" evidence="9">
    <location>
        <begin position="3833"/>
        <end position="3898"/>
    </location>
</feature>
<dbReference type="RefSeq" id="XP_003879769.1">
    <property type="nucleotide sequence ID" value="XM_003879720.1"/>
</dbReference>
<evidence type="ECO:0000259" key="10">
    <source>
        <dbReference type="PROSITE" id="PS50280"/>
    </source>
</evidence>
<dbReference type="InterPro" id="IPR001214">
    <property type="entry name" value="SET_dom"/>
</dbReference>
<reference evidence="13" key="3">
    <citation type="journal article" date="2012" name="PLoS Pathog.">
        <title>Comparative genomics of the apicomplexan parasites Toxoplasma gondii and Neospora caninum: Coccidia differing in host range and transmission strategy.</title>
        <authorList>
            <person name="Reid A.J."/>
            <person name="Vermont S.J."/>
            <person name="Cotton J.A."/>
            <person name="Harris D."/>
            <person name="Hill-Cawthorne G.A."/>
            <person name="Konen-Waisman S."/>
            <person name="Latham S.M."/>
            <person name="Mourier T."/>
            <person name="Norton R."/>
            <person name="Quail M.A."/>
            <person name="Sanders M."/>
            <person name="Shanmugam D."/>
            <person name="Sohal A."/>
            <person name="Wasmuth J.D."/>
            <person name="Brunk B."/>
            <person name="Grigg M.E."/>
            <person name="Howard J.C."/>
            <person name="Parkinson J."/>
            <person name="Roos D.S."/>
            <person name="Trees A.J."/>
            <person name="Berriman M."/>
            <person name="Pain A."/>
            <person name="Wastling J.M."/>
        </authorList>
    </citation>
    <scope>NUCLEOTIDE SEQUENCE [LARGE SCALE GENOMIC DNA]</scope>
    <source>
        <strain evidence="13">Liverpool</strain>
    </source>
</reference>
<feature type="compositionally biased region" description="Low complexity" evidence="9">
    <location>
        <begin position="3327"/>
        <end position="3345"/>
    </location>
</feature>
<evidence type="ECO:0000313" key="11">
    <source>
        <dbReference type="EMBL" id="CBZ49734.1"/>
    </source>
</evidence>
<feature type="compositionally biased region" description="Basic and acidic residues" evidence="9">
    <location>
        <begin position="3973"/>
        <end position="3982"/>
    </location>
</feature>
<evidence type="ECO:0000256" key="2">
    <source>
        <dbReference type="ARBA" id="ARBA00004286"/>
    </source>
</evidence>
<dbReference type="GeneID" id="13440633"/>
<organism evidence="11 13">
    <name type="scientific">Neospora caninum (strain Liverpool)</name>
    <dbReference type="NCBI Taxonomy" id="572307"/>
    <lineage>
        <taxon>Eukaryota</taxon>
        <taxon>Sar</taxon>
        <taxon>Alveolata</taxon>
        <taxon>Apicomplexa</taxon>
        <taxon>Conoidasida</taxon>
        <taxon>Coccidia</taxon>
        <taxon>Eucoccidiorida</taxon>
        <taxon>Eimeriorina</taxon>
        <taxon>Sarcocystidae</taxon>
        <taxon>Neospora</taxon>
    </lineage>
</organism>
<feature type="compositionally biased region" description="Basic and acidic residues" evidence="9">
    <location>
        <begin position="693"/>
        <end position="704"/>
    </location>
</feature>
<dbReference type="InterPro" id="IPR046341">
    <property type="entry name" value="SET_dom_sf"/>
</dbReference>
<feature type="compositionally biased region" description="Basic and acidic residues" evidence="9">
    <location>
        <begin position="4403"/>
        <end position="4429"/>
    </location>
</feature>
<feature type="region of interest" description="Disordered" evidence="9">
    <location>
        <begin position="4131"/>
        <end position="4179"/>
    </location>
</feature>
<feature type="compositionally biased region" description="Low complexity" evidence="9">
    <location>
        <begin position="3507"/>
        <end position="3558"/>
    </location>
</feature>
<name>F0V7P3_NEOCL</name>
<feature type="compositionally biased region" description="Basic and acidic residues" evidence="9">
    <location>
        <begin position="501"/>
        <end position="532"/>
    </location>
</feature>
<feature type="region of interest" description="Disordered" evidence="9">
    <location>
        <begin position="774"/>
        <end position="908"/>
    </location>
</feature>
<evidence type="ECO:0000256" key="8">
    <source>
        <dbReference type="SAM" id="Coils"/>
    </source>
</evidence>
<feature type="compositionally biased region" description="Basic and acidic residues" evidence="9">
    <location>
        <begin position="4376"/>
        <end position="4390"/>
    </location>
</feature>
<dbReference type="GO" id="GO:0032259">
    <property type="term" value="P:methylation"/>
    <property type="evidence" value="ECO:0007669"/>
    <property type="project" value="UniProtKB-KW"/>
</dbReference>
<feature type="coiled-coil region" evidence="8">
    <location>
        <begin position="342"/>
        <end position="376"/>
    </location>
</feature>
<feature type="region of interest" description="Disordered" evidence="9">
    <location>
        <begin position="2771"/>
        <end position="2795"/>
    </location>
</feature>
<dbReference type="Pfam" id="PF00856">
    <property type="entry name" value="SET"/>
    <property type="match status" value="1"/>
</dbReference>
<feature type="compositionally biased region" description="Polar residues" evidence="9">
    <location>
        <begin position="4868"/>
        <end position="4882"/>
    </location>
</feature>
<feature type="compositionally biased region" description="Polar residues" evidence="9">
    <location>
        <begin position="2778"/>
        <end position="2791"/>
    </location>
</feature>
<protein>
    <submittedName>
        <fullName evidence="11">Putative SET domain-containing protein</fullName>
    </submittedName>
    <submittedName>
        <fullName evidence="12">SET domain-containing protein, putative</fullName>
    </submittedName>
</protein>
<feature type="region of interest" description="Disordered" evidence="9">
    <location>
        <begin position="2440"/>
        <end position="2465"/>
    </location>
</feature>
<feature type="compositionally biased region" description="Basic and acidic residues" evidence="9">
    <location>
        <begin position="460"/>
        <end position="493"/>
    </location>
</feature>
<feature type="region of interest" description="Disordered" evidence="9">
    <location>
        <begin position="1869"/>
        <end position="1911"/>
    </location>
</feature>
<evidence type="ECO:0000256" key="7">
    <source>
        <dbReference type="ARBA" id="ARBA00023242"/>
    </source>
</evidence>
<feature type="region of interest" description="Disordered" evidence="9">
    <location>
        <begin position="3971"/>
        <end position="4103"/>
    </location>
</feature>
<feature type="region of interest" description="Disordered" evidence="9">
    <location>
        <begin position="133"/>
        <end position="156"/>
    </location>
</feature>